<dbReference type="KEGG" id="emc:129325637"/>
<feature type="region of interest" description="Disordered" evidence="1">
    <location>
        <begin position="595"/>
        <end position="670"/>
    </location>
</feature>
<reference evidence="3" key="1">
    <citation type="submission" date="2025-08" db="UniProtKB">
        <authorList>
            <consortium name="RefSeq"/>
        </authorList>
    </citation>
    <scope>IDENTIFICATION</scope>
    <source>
        <tissue evidence="3">Blood</tissue>
    </source>
</reference>
<name>A0AA97J1L1_EUBMA</name>
<dbReference type="AlphaFoldDB" id="A0AA97J1L1"/>
<dbReference type="GO" id="GO:0003714">
    <property type="term" value="F:transcription corepressor activity"/>
    <property type="evidence" value="ECO:0007669"/>
    <property type="project" value="TreeGrafter"/>
</dbReference>
<dbReference type="RefSeq" id="XP_054829410.1">
    <property type="nucleotide sequence ID" value="XM_054973435.1"/>
</dbReference>
<dbReference type="GeneID" id="129325637"/>
<feature type="compositionally biased region" description="Polar residues" evidence="1">
    <location>
        <begin position="765"/>
        <end position="783"/>
    </location>
</feature>
<feature type="compositionally biased region" description="Basic and acidic residues" evidence="1">
    <location>
        <begin position="639"/>
        <end position="654"/>
    </location>
</feature>
<feature type="region of interest" description="Disordered" evidence="1">
    <location>
        <begin position="763"/>
        <end position="801"/>
    </location>
</feature>
<dbReference type="CTD" id="10443"/>
<evidence type="ECO:0000313" key="3">
    <source>
        <dbReference type="RefSeq" id="XP_054829410.1"/>
    </source>
</evidence>
<dbReference type="GO" id="GO:0000122">
    <property type="term" value="P:negative regulation of transcription by RNA polymerase II"/>
    <property type="evidence" value="ECO:0007669"/>
    <property type="project" value="TreeGrafter"/>
</dbReference>
<feature type="region of interest" description="Disordered" evidence="1">
    <location>
        <begin position="1212"/>
        <end position="1239"/>
    </location>
</feature>
<keyword evidence="2" id="KW-1185">Reference proteome</keyword>
<dbReference type="SUPFAM" id="SSF52540">
    <property type="entry name" value="P-loop containing nucleoside triphosphate hydrolases"/>
    <property type="match status" value="1"/>
</dbReference>
<dbReference type="InterPro" id="IPR026302">
    <property type="entry name" value="NEDD4-bd_p2"/>
</dbReference>
<dbReference type="GO" id="GO:0005634">
    <property type="term" value="C:nucleus"/>
    <property type="evidence" value="ECO:0007669"/>
    <property type="project" value="TreeGrafter"/>
</dbReference>
<accession>A0AA97J1L1</accession>
<dbReference type="InterPro" id="IPR027417">
    <property type="entry name" value="P-loop_NTPase"/>
</dbReference>
<organism evidence="2 3">
    <name type="scientific">Eublepharis macularius</name>
    <name type="common">Leopard gecko</name>
    <name type="synonym">Cyrtodactylus macularius</name>
    <dbReference type="NCBI Taxonomy" id="481883"/>
    <lineage>
        <taxon>Eukaryota</taxon>
        <taxon>Metazoa</taxon>
        <taxon>Chordata</taxon>
        <taxon>Craniata</taxon>
        <taxon>Vertebrata</taxon>
        <taxon>Euteleostomi</taxon>
        <taxon>Lepidosauria</taxon>
        <taxon>Squamata</taxon>
        <taxon>Bifurcata</taxon>
        <taxon>Gekkota</taxon>
        <taxon>Eublepharidae</taxon>
        <taxon>Eublepharinae</taxon>
        <taxon>Eublepharis</taxon>
    </lineage>
</organism>
<evidence type="ECO:0000256" key="1">
    <source>
        <dbReference type="SAM" id="MobiDB-lite"/>
    </source>
</evidence>
<dbReference type="Proteomes" id="UP001190640">
    <property type="component" value="Chromosome 3"/>
</dbReference>
<evidence type="ECO:0000313" key="2">
    <source>
        <dbReference type="Proteomes" id="UP001190640"/>
    </source>
</evidence>
<feature type="compositionally biased region" description="Basic residues" evidence="1">
    <location>
        <begin position="612"/>
        <end position="633"/>
    </location>
</feature>
<sequence length="1239" mass="139665">MLHAEGKPRCLESQDASAIEPCFKKMKSTEEPYGRSYDGLQSLYEEIHIKKTHSGFIPLSLSDDEDGVNETAADLVPSKEVFQDIKPVTCEPSHSVNNTEFTGNKHTFCINNAVVVNNRENKLFGVHKNEGDTELYSTSKAFIGPIYKSEAVRQHEEKKNYTKRNNLKVQKATLDGSSKKETASKRSLPCDIPKIEDELSQFYSEINRLENDENDLDGAGRDSEKKPMKYNKWNQIEIINSQDWSYSKTTSNCDVGQCFYNEPSDHRTRSEQNPYDEQVGHRTGDGQYFDSERNAWDTGKLCNKQVGSRFWNDPVPPFMPSWQQMHPFIIPYCPPPPQFIPNFNFNEPISSLHHSNNCYSSNVGPFKNTHINMSCSPSDKNETASHSGTHGIYTIQNGCNVREGYIGNGFCETGTGLKDAQQTEGSSSVFQQFLDGNLCKSQKVLVILRGLPGSGKTTLSRILLGQSHDGIVFSTDDYFCQQDGCWSYNVGQLGAAHDWNQKRAKQAMDQGRSPIIIDNTNTQAWEMKPYVEAALEKNYRVEFHEPDTWWKFDPEELEKRNKHGVSHEKIIQMLERYEYQISIPIVMNSVLPFHKTSQRPPQQRRQRETVVKKKQKLHKMKQRRKRKRKRKMKGTSIKIVEKKLGRQTPSDKDWSQSGDEDSDDNGKFGSAIDGYLKELTNESDLKHSELQKGHFSVSDRVDPVTSDKSLQIDVLAGDDCTSSMSLPCVPNKNIAELSSGVYLPDEIQNENLMETKNNIFEYKDQSSAPKSGYSNTKNSPDSSSVEDKDVPTKTVSELGPGSKLIGNKKEVSAFFQHETSQTIERNTWAFFSFDVANEQPHVSTDRNESCLTWPECASKVMYEQRPRKARKPKQFLPERTTEFGEIKSNKELEKRGDGEVLNEEDNRIDCSLPLWLSEMPGTETSNFPAESVTKDGVSSDVVLLASPTGKGRCKRIFNLAPNFDLPRQIPVRKDEEVQRDTDVLIEQDNVSSKDIRGKDMQSLECHESLEPSSYAAVVDSLHPNVEPLLCISDPTNLKESVDSSKKVVVSPVQMYAAASLPSEGEIVASDKTLKITTDRKREKMSPDISTTQPDILYSVKATTECLGDAVAEKCDDRQQVNVIETTKCSQIEDDKDLLSSKPNFLRLPLSLGFALQLVELFGSPAVPLDTLLPEDYVVPLDWTISKEIYLQWKASVEKKQKKNRPEGCDALSATADALAESNEADSCEKQESSDADPQM</sequence>
<proteinExistence type="predicted"/>
<gene>
    <name evidence="3" type="primary">N4BP2L2</name>
</gene>
<dbReference type="PANTHER" id="PTHR13308:SF23">
    <property type="entry name" value="NEDD4-BINDING PROTEIN 2-LIKE 2"/>
    <property type="match status" value="1"/>
</dbReference>
<dbReference type="Gene3D" id="3.40.50.300">
    <property type="entry name" value="P-loop containing nucleotide triphosphate hydrolases"/>
    <property type="match status" value="1"/>
</dbReference>
<dbReference type="PANTHER" id="PTHR13308">
    <property type="entry name" value="NEDD4-BINDING PROTEIN 2-LIKE 1"/>
    <property type="match status" value="1"/>
</dbReference>
<protein>
    <submittedName>
        <fullName evidence="3">NEDD4-binding protein 2-like 2 isoform X1</fullName>
    </submittedName>
</protein>
<dbReference type="Pfam" id="PF13671">
    <property type="entry name" value="AAA_33"/>
    <property type="match status" value="1"/>
</dbReference>